<dbReference type="Gene3D" id="3.40.50.620">
    <property type="entry name" value="HUPs"/>
    <property type="match status" value="1"/>
</dbReference>
<organism evidence="10 11">
    <name type="scientific">Lihuaxuella thermophila</name>
    <dbReference type="NCBI Taxonomy" id="1173111"/>
    <lineage>
        <taxon>Bacteria</taxon>
        <taxon>Bacillati</taxon>
        <taxon>Bacillota</taxon>
        <taxon>Bacilli</taxon>
        <taxon>Bacillales</taxon>
        <taxon>Thermoactinomycetaceae</taxon>
        <taxon>Lihuaxuella</taxon>
    </lineage>
</organism>
<dbReference type="Pfam" id="PF01012">
    <property type="entry name" value="ETF"/>
    <property type="match status" value="1"/>
</dbReference>
<keyword evidence="4" id="KW-0813">Transport</keyword>
<gene>
    <name evidence="10" type="ORF">SAMN05444955_104174</name>
</gene>
<dbReference type="SUPFAM" id="SSF52402">
    <property type="entry name" value="Adenine nucleotide alpha hydrolases-like"/>
    <property type="match status" value="1"/>
</dbReference>
<evidence type="ECO:0000256" key="5">
    <source>
        <dbReference type="ARBA" id="ARBA00022982"/>
    </source>
</evidence>
<accession>A0A1H8CXY9</accession>
<dbReference type="PANTHER" id="PTHR21294:SF8">
    <property type="entry name" value="ELECTRON TRANSFER FLAVOPROTEIN SUBUNIT BETA"/>
    <property type="match status" value="1"/>
</dbReference>
<evidence type="ECO:0000259" key="9">
    <source>
        <dbReference type="SMART" id="SM00893"/>
    </source>
</evidence>
<dbReference type="Proteomes" id="UP000199695">
    <property type="component" value="Unassembled WGS sequence"/>
</dbReference>
<dbReference type="PIRSF" id="PIRSF000090">
    <property type="entry name" value="Beta-ETF"/>
    <property type="match status" value="1"/>
</dbReference>
<dbReference type="InterPro" id="IPR033948">
    <property type="entry name" value="ETF_beta_N"/>
</dbReference>
<comment type="function">
    <text evidence="6">The electron transfer flavoprotein serves as a specific electron acceptor for other dehydrogenases. It transfers the electrons to the main respiratory chain via ETF-ubiquinone oxidoreductase (ETF dehydrogenase).</text>
</comment>
<dbReference type="CDD" id="cd01714">
    <property type="entry name" value="ETF_beta"/>
    <property type="match status" value="1"/>
</dbReference>
<keyword evidence="11" id="KW-1185">Reference proteome</keyword>
<evidence type="ECO:0000256" key="3">
    <source>
        <dbReference type="ARBA" id="ARBA00016797"/>
    </source>
</evidence>
<evidence type="ECO:0000256" key="6">
    <source>
        <dbReference type="ARBA" id="ARBA00025649"/>
    </source>
</evidence>
<evidence type="ECO:0000256" key="2">
    <source>
        <dbReference type="ARBA" id="ARBA00011355"/>
    </source>
</evidence>
<feature type="domain" description="Electron transfer flavoprotein alpha/beta-subunit N-terminal" evidence="9">
    <location>
        <begin position="21"/>
        <end position="213"/>
    </location>
</feature>
<dbReference type="RefSeq" id="WP_089966360.1">
    <property type="nucleotide sequence ID" value="NZ_FOCQ01000004.1"/>
</dbReference>
<sequence>MNILVCLKQTFDTEERITIENGKINEDGAEFVINPYDEYAVEEAIKLKEQHGGEVTVITIGPERAEQALRTAMAMGADKGVIVDLEDLGDQVDEHTIAQVLAATIREEDLDFDIILCGYMAVDDGSAQVGPRLAELLEIPHISTITKLTVEGDKVSVEKDVEGDVEYIDAKLPILVTAQQGLNDPRYPSLPGIMKAKKKPLTRLELDDLDLDEEEIAAKTEIIETFLPPKKEAGKILTGDLADQAKELVQLLRSEAKVI</sequence>
<dbReference type="AlphaFoldDB" id="A0A1H8CXY9"/>
<name>A0A1H8CXY9_9BACL</name>
<protein>
    <recommendedName>
        <fullName evidence="3">Electron transfer flavoprotein subunit beta</fullName>
    </recommendedName>
    <alternativeName>
        <fullName evidence="7">Electron transfer flavoprotein small subunit</fullName>
    </alternativeName>
</protein>
<reference evidence="10 11" key="1">
    <citation type="submission" date="2016-10" db="EMBL/GenBank/DDBJ databases">
        <authorList>
            <person name="de Groot N.N."/>
        </authorList>
    </citation>
    <scope>NUCLEOTIDE SEQUENCE [LARGE SCALE GENOMIC DNA]</scope>
    <source>
        <strain evidence="10 11">DSM 46701</strain>
    </source>
</reference>
<keyword evidence="5" id="KW-0249">Electron transport</keyword>
<comment type="subunit">
    <text evidence="2">Heterodimer of an alpha and a beta subunit.</text>
</comment>
<dbReference type="GO" id="GO:0009055">
    <property type="term" value="F:electron transfer activity"/>
    <property type="evidence" value="ECO:0007669"/>
    <property type="project" value="InterPro"/>
</dbReference>
<evidence type="ECO:0000313" key="11">
    <source>
        <dbReference type="Proteomes" id="UP000199695"/>
    </source>
</evidence>
<evidence type="ECO:0000313" key="10">
    <source>
        <dbReference type="EMBL" id="SEM99749.1"/>
    </source>
</evidence>
<dbReference type="OrthoDB" id="9804960at2"/>
<dbReference type="InterPro" id="IPR000049">
    <property type="entry name" value="ET-Flavoprotein_bsu_CS"/>
</dbReference>
<dbReference type="EMBL" id="FOCQ01000004">
    <property type="protein sequence ID" value="SEM99749.1"/>
    <property type="molecule type" value="Genomic_DNA"/>
</dbReference>
<dbReference type="PANTHER" id="PTHR21294">
    <property type="entry name" value="ELECTRON TRANSFER FLAVOPROTEIN BETA-SUBUNIT"/>
    <property type="match status" value="1"/>
</dbReference>
<dbReference type="InterPro" id="IPR014729">
    <property type="entry name" value="Rossmann-like_a/b/a_fold"/>
</dbReference>
<proteinExistence type="inferred from homology"/>
<dbReference type="InterPro" id="IPR014730">
    <property type="entry name" value="ETF_a/b_N"/>
</dbReference>
<evidence type="ECO:0000256" key="1">
    <source>
        <dbReference type="ARBA" id="ARBA00007557"/>
    </source>
</evidence>
<evidence type="ECO:0000256" key="4">
    <source>
        <dbReference type="ARBA" id="ARBA00022448"/>
    </source>
</evidence>
<dbReference type="PROSITE" id="PS01065">
    <property type="entry name" value="ETF_BETA"/>
    <property type="match status" value="1"/>
</dbReference>
<dbReference type="STRING" id="1173111.SAMN05444955_104174"/>
<dbReference type="SMART" id="SM00893">
    <property type="entry name" value="ETF"/>
    <property type="match status" value="1"/>
</dbReference>
<evidence type="ECO:0000256" key="8">
    <source>
        <dbReference type="ARBA" id="ARBA00049933"/>
    </source>
</evidence>
<dbReference type="InterPro" id="IPR012255">
    <property type="entry name" value="ETF_b"/>
</dbReference>
<comment type="similarity">
    <text evidence="1">Belongs to the ETF beta-subunit/FixA family.</text>
</comment>
<evidence type="ECO:0000256" key="7">
    <source>
        <dbReference type="ARBA" id="ARBA00042002"/>
    </source>
</evidence>
<dbReference type="GO" id="GO:0046395">
    <property type="term" value="P:carboxylic acid catabolic process"/>
    <property type="evidence" value="ECO:0007669"/>
    <property type="project" value="UniProtKB-ARBA"/>
</dbReference>
<comment type="cofactor">
    <cofactor evidence="8">
        <name>AMP</name>
        <dbReference type="ChEBI" id="CHEBI:456215"/>
    </cofactor>
</comment>
<dbReference type="FunFam" id="3.40.50.620:FF:000011">
    <property type="entry name" value="Electron transfer flavoprotein subunit beta"/>
    <property type="match status" value="1"/>
</dbReference>
<dbReference type="GO" id="GO:0005829">
    <property type="term" value="C:cytosol"/>
    <property type="evidence" value="ECO:0007669"/>
    <property type="project" value="TreeGrafter"/>
</dbReference>